<dbReference type="OrthoDB" id="10585613at2759"/>
<proteinExistence type="predicted"/>
<dbReference type="Proteomes" id="UP000183567">
    <property type="component" value="Unassembled WGS sequence"/>
</dbReference>
<evidence type="ECO:0000256" key="1">
    <source>
        <dbReference type="SAM" id="MobiDB-lite"/>
    </source>
</evidence>
<comment type="caution">
    <text evidence="2">The sequence shown here is derived from an EMBL/GenBank/DDBJ whole genome shotgun (WGS) entry which is preliminary data.</text>
</comment>
<name>A0A1J8QBU5_9AGAM</name>
<reference evidence="2 3" key="1">
    <citation type="submission" date="2016-03" db="EMBL/GenBank/DDBJ databases">
        <title>Comparative genomics of the ectomycorrhizal sister species Rhizopogon vinicolor and Rhizopogon vesiculosus (Basidiomycota: Boletales) reveals a divergence of the mating type B locus.</title>
        <authorList>
            <person name="Mujic A.B."/>
            <person name="Kuo A."/>
            <person name="Tritt A."/>
            <person name="Lipzen A."/>
            <person name="Chen C."/>
            <person name="Johnson J."/>
            <person name="Sharma A."/>
            <person name="Barry K."/>
            <person name="Grigoriev I.V."/>
            <person name="Spatafora J.W."/>
        </authorList>
    </citation>
    <scope>NUCLEOTIDE SEQUENCE [LARGE SCALE GENOMIC DNA]</scope>
    <source>
        <strain evidence="2 3">AM-OR11-056</strain>
    </source>
</reference>
<organism evidence="2 3">
    <name type="scientific">Rhizopogon vesiculosus</name>
    <dbReference type="NCBI Taxonomy" id="180088"/>
    <lineage>
        <taxon>Eukaryota</taxon>
        <taxon>Fungi</taxon>
        <taxon>Dikarya</taxon>
        <taxon>Basidiomycota</taxon>
        <taxon>Agaricomycotina</taxon>
        <taxon>Agaricomycetes</taxon>
        <taxon>Agaricomycetidae</taxon>
        <taxon>Boletales</taxon>
        <taxon>Suillineae</taxon>
        <taxon>Rhizopogonaceae</taxon>
        <taxon>Rhizopogon</taxon>
    </lineage>
</organism>
<evidence type="ECO:0000313" key="2">
    <source>
        <dbReference type="EMBL" id="OJA09228.1"/>
    </source>
</evidence>
<feature type="region of interest" description="Disordered" evidence="1">
    <location>
        <begin position="42"/>
        <end position="97"/>
    </location>
</feature>
<dbReference type="AlphaFoldDB" id="A0A1J8QBU5"/>
<keyword evidence="3" id="KW-1185">Reference proteome</keyword>
<accession>A0A1J8QBU5</accession>
<dbReference type="EMBL" id="LVVM01005990">
    <property type="protein sequence ID" value="OJA09228.1"/>
    <property type="molecule type" value="Genomic_DNA"/>
</dbReference>
<sequence>MTSYPDDIDQPDIIDVSGDEYDSSDEEDEFAPVPEDLIQGLLTGQKNQDKGDTKVPTVIKRPTDKEARKIKADKYKADKDEADKVKVNKDKADKDKK</sequence>
<feature type="compositionally biased region" description="Basic and acidic residues" evidence="1">
    <location>
        <begin position="61"/>
        <end position="97"/>
    </location>
</feature>
<feature type="region of interest" description="Disordered" evidence="1">
    <location>
        <begin position="1"/>
        <end position="30"/>
    </location>
</feature>
<gene>
    <name evidence="2" type="ORF">AZE42_09607</name>
</gene>
<evidence type="ECO:0000313" key="3">
    <source>
        <dbReference type="Proteomes" id="UP000183567"/>
    </source>
</evidence>
<protein>
    <submittedName>
        <fullName evidence="2">Uncharacterized protein</fullName>
    </submittedName>
</protein>